<dbReference type="AlphaFoldDB" id="A0A4S2N0R6"/>
<keyword evidence="4" id="KW-1185">Reference proteome</keyword>
<keyword evidence="1" id="KW-0677">Repeat</keyword>
<evidence type="ECO:0000259" key="2">
    <source>
        <dbReference type="Pfam" id="PF24883"/>
    </source>
</evidence>
<accession>A0A4S2N0R6</accession>
<dbReference type="Pfam" id="PF13374">
    <property type="entry name" value="TPR_10"/>
    <property type="match status" value="2"/>
</dbReference>
<dbReference type="Pfam" id="PF24883">
    <property type="entry name" value="NPHP3_N"/>
    <property type="match status" value="1"/>
</dbReference>
<dbReference type="OrthoDB" id="5986190at2759"/>
<dbReference type="InterPro" id="IPR056884">
    <property type="entry name" value="NPHP3-like_N"/>
</dbReference>
<evidence type="ECO:0000256" key="1">
    <source>
        <dbReference type="ARBA" id="ARBA00022737"/>
    </source>
</evidence>
<dbReference type="SUPFAM" id="SSF48452">
    <property type="entry name" value="TPR-like"/>
    <property type="match status" value="3"/>
</dbReference>
<evidence type="ECO:0000313" key="4">
    <source>
        <dbReference type="Proteomes" id="UP000298138"/>
    </source>
</evidence>
<dbReference type="Proteomes" id="UP000298138">
    <property type="component" value="Unassembled WGS sequence"/>
</dbReference>
<dbReference type="PANTHER" id="PTHR46082">
    <property type="entry name" value="ATP/GTP-BINDING PROTEIN-RELATED"/>
    <property type="match status" value="1"/>
</dbReference>
<sequence>MRAEEYAGHFQHQKILKQTTLCQFDRNLSHLYSEVLMMLWRAQGFYDKSTFGRYISAGFKPFDKTFGVYLGRIKRLENAVRDDVLLLHGELKIINEEVENGKWLRPADFSADFQKLNDARIPNTCGWILNNESVDLWIHSDNTNALYIHGKPGCGKSTLAAWLRQYILKSYFDEQQVIGVLCKIDHEGKSDLISVLRNMIHELLRKSPDAKQMHSLIQVARVESKTPFANSMEMLWELLPKLLGVLSTRFYCIIDGIDECKDDWEDVVKFLGKLARVSKSMFKVLFFSRNQPPVFDEPDISWNVYAIDSADVKDDIRQFAETKVGSSNRLRNHKHKDRVKEFLVSNADGMILWANLMFTEIESGHYNVDAAMKRPPTGLDTLYLGIVRRIAYRMESLEKCKNGLMIALACPGLNIEEFALLLALSEGLQSLEDYDQNCDPDRDCSEILELLSPLLTILPNRTIQVFHASVKSFLLNSPALKRSKELSEFQYSTTDLNESISMALLKYLQFDCFNCDPASITIPNLASRYPLLEYATFAVTRHISECVPAPPELVDAVVYFLGTRQAWRWLERLQHYGYGPEYQQMLQVRLNAWVAKQSPEFQSSWKEANLNRLIITLARRRLDDVQAETTSSEAPDSEASLRAMAALARAYWVEGMWDESAKLEEIVAEKRKQLLGLEHEDTLQALSNLASTFCTQCRWKEAEDLAKLVVEKRTKIHGDSDLSTLSSITVLALAYRAQGRIDDALPLALRVLETRRKILGPQHPSTLAAMGIVALIYRADNRWPEAEELAVQIVGSTSRNLGQNHPNTISALNSLSSIYYNQGRLQESQELAQQAVETAIKVLGEAHPTTLAAMNNLSTIHSALGHWDENLAVKTAEISKSVLGPDHPNTLITLNNLVVAFWTANRLEAAETLGREVLETRRRVVGEDHVDYLVTKLNVALVLASQGLLGEAVEWMGEVVEKCKVILGDEHPNTLAAMNALAGVLWEKGDKGEARKMADEVLEGRKRALGGKHPATKEAEERVREWRKARVEC</sequence>
<dbReference type="InterPro" id="IPR053137">
    <property type="entry name" value="NLR-like"/>
</dbReference>
<dbReference type="Gene3D" id="1.25.40.10">
    <property type="entry name" value="Tetratricopeptide repeat domain"/>
    <property type="match status" value="3"/>
</dbReference>
<name>A0A4S2N0R6_9PEZI</name>
<organism evidence="3 4">
    <name type="scientific">Ascodesmis nigricans</name>
    <dbReference type="NCBI Taxonomy" id="341454"/>
    <lineage>
        <taxon>Eukaryota</taxon>
        <taxon>Fungi</taxon>
        <taxon>Dikarya</taxon>
        <taxon>Ascomycota</taxon>
        <taxon>Pezizomycotina</taxon>
        <taxon>Pezizomycetes</taxon>
        <taxon>Pezizales</taxon>
        <taxon>Ascodesmidaceae</taxon>
        <taxon>Ascodesmis</taxon>
    </lineage>
</organism>
<proteinExistence type="predicted"/>
<feature type="domain" description="Nephrocystin 3-like N-terminal" evidence="2">
    <location>
        <begin position="123"/>
        <end position="289"/>
    </location>
</feature>
<protein>
    <submittedName>
        <fullName evidence="3">TPR-like protein</fullName>
    </submittedName>
</protein>
<dbReference type="InterPro" id="IPR027417">
    <property type="entry name" value="P-loop_NTPase"/>
</dbReference>
<evidence type="ECO:0000313" key="3">
    <source>
        <dbReference type="EMBL" id="TGZ82702.1"/>
    </source>
</evidence>
<gene>
    <name evidence="3" type="ORF">EX30DRAFT_138882</name>
</gene>
<reference evidence="3 4" key="1">
    <citation type="submission" date="2019-04" db="EMBL/GenBank/DDBJ databases">
        <title>Comparative genomics and transcriptomics to analyze fruiting body development in filamentous ascomycetes.</title>
        <authorList>
            <consortium name="DOE Joint Genome Institute"/>
            <person name="Lutkenhaus R."/>
            <person name="Traeger S."/>
            <person name="Breuer J."/>
            <person name="Kuo A."/>
            <person name="Lipzen A."/>
            <person name="Pangilinan J."/>
            <person name="Dilworth D."/>
            <person name="Sandor L."/>
            <person name="Poggeler S."/>
            <person name="Barry K."/>
            <person name="Grigoriev I.V."/>
            <person name="Nowrousian M."/>
        </authorList>
    </citation>
    <scope>NUCLEOTIDE SEQUENCE [LARGE SCALE GENOMIC DNA]</scope>
    <source>
        <strain evidence="3 4">CBS 389.68</strain>
    </source>
</reference>
<dbReference type="Gene3D" id="3.40.50.300">
    <property type="entry name" value="P-loop containing nucleotide triphosphate hydrolases"/>
    <property type="match status" value="1"/>
</dbReference>
<dbReference type="SUPFAM" id="SSF52540">
    <property type="entry name" value="P-loop containing nucleoside triphosphate hydrolases"/>
    <property type="match status" value="1"/>
</dbReference>
<dbReference type="InParanoid" id="A0A4S2N0R6"/>
<dbReference type="InterPro" id="IPR011990">
    <property type="entry name" value="TPR-like_helical_dom_sf"/>
</dbReference>
<dbReference type="STRING" id="341454.A0A4S2N0R6"/>
<dbReference type="PANTHER" id="PTHR46082:SF11">
    <property type="entry name" value="AAA+ ATPASE DOMAIN-CONTAINING PROTEIN-RELATED"/>
    <property type="match status" value="1"/>
</dbReference>
<dbReference type="Pfam" id="PF13424">
    <property type="entry name" value="TPR_12"/>
    <property type="match status" value="3"/>
</dbReference>
<dbReference type="EMBL" id="ML220114">
    <property type="protein sequence ID" value="TGZ82702.1"/>
    <property type="molecule type" value="Genomic_DNA"/>
</dbReference>